<dbReference type="PROSITE" id="PS51257">
    <property type="entry name" value="PROKAR_LIPOPROTEIN"/>
    <property type="match status" value="1"/>
</dbReference>
<gene>
    <name evidence="1" type="ORF">TRL7639_03223</name>
</gene>
<organism evidence="1 2">
    <name type="scientific">Falsiruegeria litorea R37</name>
    <dbReference type="NCBI Taxonomy" id="1200284"/>
    <lineage>
        <taxon>Bacteria</taxon>
        <taxon>Pseudomonadati</taxon>
        <taxon>Pseudomonadota</taxon>
        <taxon>Alphaproteobacteria</taxon>
        <taxon>Rhodobacterales</taxon>
        <taxon>Roseobacteraceae</taxon>
        <taxon>Falsiruegeria</taxon>
    </lineage>
</organism>
<evidence type="ECO:0000313" key="1">
    <source>
        <dbReference type="EMBL" id="SLN58452.1"/>
    </source>
</evidence>
<evidence type="ECO:0008006" key="3">
    <source>
        <dbReference type="Google" id="ProtNLM"/>
    </source>
</evidence>
<dbReference type="Proteomes" id="UP000193077">
    <property type="component" value="Unassembled WGS sequence"/>
</dbReference>
<dbReference type="EMBL" id="FWFO01000002">
    <property type="protein sequence ID" value="SLN58452.1"/>
    <property type="molecule type" value="Genomic_DNA"/>
</dbReference>
<proteinExistence type="predicted"/>
<sequence length="45" mass="4999">MTPLRALIVGVLGFVLSGCEPPSNMSQEQVNYHKANRASYMFQGR</sequence>
<name>A0A1Y5T965_9RHOB</name>
<dbReference type="AlphaFoldDB" id="A0A1Y5T965"/>
<evidence type="ECO:0000313" key="2">
    <source>
        <dbReference type="Proteomes" id="UP000193077"/>
    </source>
</evidence>
<accession>A0A1Y5T965</accession>
<protein>
    <recommendedName>
        <fullName evidence="3">Lipoprotein</fullName>
    </recommendedName>
</protein>
<reference evidence="1 2" key="1">
    <citation type="submission" date="2017-03" db="EMBL/GenBank/DDBJ databases">
        <authorList>
            <person name="Afonso C.L."/>
            <person name="Miller P.J."/>
            <person name="Scott M.A."/>
            <person name="Spackman E."/>
            <person name="Goraichik I."/>
            <person name="Dimitrov K.M."/>
            <person name="Suarez D.L."/>
            <person name="Swayne D.E."/>
        </authorList>
    </citation>
    <scope>NUCLEOTIDE SEQUENCE [LARGE SCALE GENOMIC DNA]</scope>
    <source>
        <strain evidence="1 2">CECT 7639</strain>
    </source>
</reference>
<keyword evidence="2" id="KW-1185">Reference proteome</keyword>